<accession>A0A444ZVB4</accession>
<evidence type="ECO:0000259" key="1">
    <source>
        <dbReference type="Pfam" id="PF23310"/>
    </source>
</evidence>
<organism evidence="2 3">
    <name type="scientific">Arachis hypogaea</name>
    <name type="common">Peanut</name>
    <dbReference type="NCBI Taxonomy" id="3818"/>
    <lineage>
        <taxon>Eukaryota</taxon>
        <taxon>Viridiplantae</taxon>
        <taxon>Streptophyta</taxon>
        <taxon>Embryophyta</taxon>
        <taxon>Tracheophyta</taxon>
        <taxon>Spermatophyta</taxon>
        <taxon>Magnoliopsida</taxon>
        <taxon>eudicotyledons</taxon>
        <taxon>Gunneridae</taxon>
        <taxon>Pentapetalae</taxon>
        <taxon>rosids</taxon>
        <taxon>fabids</taxon>
        <taxon>Fabales</taxon>
        <taxon>Fabaceae</taxon>
        <taxon>Papilionoideae</taxon>
        <taxon>50 kb inversion clade</taxon>
        <taxon>dalbergioids sensu lato</taxon>
        <taxon>Dalbergieae</taxon>
        <taxon>Pterocarpus clade</taxon>
        <taxon>Arachis</taxon>
    </lineage>
</organism>
<protein>
    <recommendedName>
        <fullName evidence="1">At2g35280-like TPR domain-containing protein</fullName>
    </recommendedName>
</protein>
<evidence type="ECO:0000313" key="2">
    <source>
        <dbReference type="EMBL" id="RYR18076.1"/>
    </source>
</evidence>
<dbReference type="PANTHER" id="PTHR33784">
    <property type="entry name" value="OS05G0482100 PROTEIN"/>
    <property type="match status" value="1"/>
</dbReference>
<dbReference type="EMBL" id="SDMP01000013">
    <property type="protein sequence ID" value="RYR18076.1"/>
    <property type="molecule type" value="Genomic_DNA"/>
</dbReference>
<feature type="domain" description="At2g35280-like TPR" evidence="1">
    <location>
        <begin position="283"/>
        <end position="369"/>
    </location>
</feature>
<dbReference type="InterPro" id="IPR040338">
    <property type="entry name" value="At1g67623-like"/>
</dbReference>
<proteinExistence type="predicted"/>
<name>A0A444ZVB4_ARAHY</name>
<sequence length="447" mass="51346">MERFSNAFELPRDVWLAIAIKVATTSIEDLCRFHMTCCVARDVGDEDTVLRMVAIPPPHDMNWLWIRDPIRRRFFERCIEIGHPELLFREALRELYIRHNHAVGWKMLQNAARNGFDAAKYALSMELLIRRDKSDAKKEGLEQFRTLEAGNLLPACYSSCFAVLTISWPDEVQMPKKGEEHTVCDSTRCLTRGHMGLLYDYRRRAAERDSIHGVGGADHIRCIRCHADYEVERFVDIARFVRDLCSLRMSCTAARNAGEEDFVYRCANIPIWDQRWWSVSPMHKPGRNFLARCRQSGHLKVLFRSAVSDLFLDECRFAGMETMHVVAAQYTVAMMLILRDDAESKNKGLQTFCGLKAADALTNCKLVFRGVVQGTWRHLRRLPRLNAENQVCSSHACPSRGNMGAIYRHQRYGRGWDVNDSDGGAAHIPCVHCTADYELILFVHLFD</sequence>
<dbReference type="InterPro" id="IPR057136">
    <property type="entry name" value="At2g35280_TPR_dom"/>
</dbReference>
<dbReference type="AlphaFoldDB" id="A0A444ZVB4"/>
<feature type="domain" description="At2g35280-like TPR" evidence="1">
    <location>
        <begin position="61"/>
        <end position="162"/>
    </location>
</feature>
<comment type="caution">
    <text evidence="2">The sequence shown here is derived from an EMBL/GenBank/DDBJ whole genome shotgun (WGS) entry which is preliminary data.</text>
</comment>
<evidence type="ECO:0000313" key="3">
    <source>
        <dbReference type="Proteomes" id="UP000289738"/>
    </source>
</evidence>
<keyword evidence="3" id="KW-1185">Reference proteome</keyword>
<dbReference type="Proteomes" id="UP000289738">
    <property type="component" value="Chromosome B03"/>
</dbReference>
<reference evidence="2 3" key="1">
    <citation type="submission" date="2019-01" db="EMBL/GenBank/DDBJ databases">
        <title>Sequencing of cultivated peanut Arachis hypogaea provides insights into genome evolution and oil improvement.</title>
        <authorList>
            <person name="Chen X."/>
        </authorList>
    </citation>
    <scope>NUCLEOTIDE SEQUENCE [LARGE SCALE GENOMIC DNA]</scope>
    <source>
        <strain evidence="3">cv. Fuhuasheng</strain>
        <tissue evidence="2">Leaves</tissue>
    </source>
</reference>
<gene>
    <name evidence="2" type="ORF">Ahy_B03g062703</name>
</gene>
<dbReference type="PANTHER" id="PTHR33784:SF49">
    <property type="entry name" value="F-BOX PROTEIN"/>
    <property type="match status" value="1"/>
</dbReference>
<dbReference type="Pfam" id="PF23310">
    <property type="entry name" value="TPR_27"/>
    <property type="match status" value="2"/>
</dbReference>